<name>A0A2T3G047_9FIRM</name>
<dbReference type="Proteomes" id="UP001204814">
    <property type="component" value="Unassembled WGS sequence"/>
</dbReference>
<dbReference type="AlphaFoldDB" id="A0A2T3G047"/>
<keyword evidence="2" id="KW-0418">Kinase</keyword>
<dbReference type="Pfam" id="PF13238">
    <property type="entry name" value="AAA_18"/>
    <property type="match status" value="1"/>
</dbReference>
<reference evidence="2 3" key="1">
    <citation type="journal article" date="2019" name="Int. J. Syst. Evol. Microbiol.">
        <title>Faecalibacillus intestinalis gen. nov., sp. nov. and Faecalibacillus faecis sp. nov., isolated from human faeces.</title>
        <authorList>
            <person name="Seo B."/>
            <person name="Jeon K."/>
            <person name="Baek I."/>
            <person name="Lee Y.M."/>
            <person name="Baek K."/>
            <person name="Ko G."/>
        </authorList>
    </citation>
    <scope>NUCLEOTIDE SEQUENCE [LARGE SCALE GENOMIC DNA]</scope>
    <source>
        <strain evidence="2 3">SNUG30099</strain>
    </source>
</reference>
<accession>A0A2T3G047</accession>
<gene>
    <name evidence="2" type="ORF">C7U54_07770</name>
    <name evidence="1" type="ORF">NE542_08780</name>
</gene>
<proteinExistence type="predicted"/>
<evidence type="ECO:0000313" key="3">
    <source>
        <dbReference type="Proteomes" id="UP000240974"/>
    </source>
</evidence>
<keyword evidence="3" id="KW-1185">Reference proteome</keyword>
<dbReference type="InterPro" id="IPR027417">
    <property type="entry name" value="P-loop_NTPase"/>
</dbReference>
<dbReference type="EMBL" id="PYLQ01000009">
    <property type="protein sequence ID" value="PST40906.1"/>
    <property type="molecule type" value="Genomic_DNA"/>
</dbReference>
<protein>
    <submittedName>
        <fullName evidence="1">AAA family ATPase</fullName>
    </submittedName>
    <submittedName>
        <fullName evidence="2">Nucleotide kinase</fullName>
    </submittedName>
</protein>
<evidence type="ECO:0000313" key="1">
    <source>
        <dbReference type="EMBL" id="MCQ5061911.1"/>
    </source>
</evidence>
<dbReference type="SUPFAM" id="SSF52540">
    <property type="entry name" value="P-loop containing nucleoside triphosphate hydrolases"/>
    <property type="match status" value="1"/>
</dbReference>
<reference evidence="1" key="2">
    <citation type="submission" date="2022-06" db="EMBL/GenBank/DDBJ databases">
        <title>Isolation of gut microbiota from human fecal samples.</title>
        <authorList>
            <person name="Pamer E.G."/>
            <person name="Barat B."/>
            <person name="Waligurski E."/>
            <person name="Medina S."/>
            <person name="Paddock L."/>
            <person name="Mostad J."/>
        </authorList>
    </citation>
    <scope>NUCLEOTIDE SEQUENCE</scope>
    <source>
        <strain evidence="1">DFI.6.24</strain>
    </source>
</reference>
<sequence>MKKLYLIGGTMGVGKTTTCQVLKTKLDKSVFLDGDWCWDMHPFVVNKETKKLVLNNICTLLNNDIKCNTFENIIFCWVMHEQSIIDDILSRLDLNDVKVIAISLVCQKEALEKRIQKDIDQGIRKSDVLKRSIERMEMYQKLDTYKIDVSYKTVEEVVNEIMKVGVKND</sequence>
<dbReference type="GO" id="GO:0016301">
    <property type="term" value="F:kinase activity"/>
    <property type="evidence" value="ECO:0007669"/>
    <property type="project" value="UniProtKB-KW"/>
</dbReference>
<dbReference type="Proteomes" id="UP000240974">
    <property type="component" value="Unassembled WGS sequence"/>
</dbReference>
<dbReference type="EMBL" id="JANGBO010000007">
    <property type="protein sequence ID" value="MCQ5061911.1"/>
    <property type="molecule type" value="Genomic_DNA"/>
</dbReference>
<dbReference type="RefSeq" id="WP_107029904.1">
    <property type="nucleotide sequence ID" value="NZ_JADPGG010000037.1"/>
</dbReference>
<keyword evidence="2" id="KW-0808">Transferase</keyword>
<dbReference type="Gene3D" id="3.40.50.300">
    <property type="entry name" value="P-loop containing nucleotide triphosphate hydrolases"/>
    <property type="match status" value="1"/>
</dbReference>
<comment type="caution">
    <text evidence="2">The sequence shown here is derived from an EMBL/GenBank/DDBJ whole genome shotgun (WGS) entry which is preliminary data.</text>
</comment>
<organism evidence="2 3">
    <name type="scientific">Faecalibacillus intestinalis</name>
    <dbReference type="NCBI Taxonomy" id="1982626"/>
    <lineage>
        <taxon>Bacteria</taxon>
        <taxon>Bacillati</taxon>
        <taxon>Bacillota</taxon>
        <taxon>Erysipelotrichia</taxon>
        <taxon>Erysipelotrichales</taxon>
        <taxon>Coprobacillaceae</taxon>
        <taxon>Faecalibacillus</taxon>
    </lineage>
</organism>
<evidence type="ECO:0000313" key="2">
    <source>
        <dbReference type="EMBL" id="PST40906.1"/>
    </source>
</evidence>